<name>A0A172MLH4_LINUS</name>
<keyword evidence="5" id="KW-1133">Transmembrane helix</keyword>
<feature type="region of interest" description="Disordered" evidence="9">
    <location>
        <begin position="301"/>
        <end position="328"/>
    </location>
</feature>
<feature type="compositionally biased region" description="Basic and acidic residues" evidence="9">
    <location>
        <begin position="776"/>
        <end position="829"/>
    </location>
</feature>
<dbReference type="InterPro" id="IPR057080">
    <property type="entry name" value="PH_SMPa"/>
</dbReference>
<feature type="compositionally biased region" description="Polar residues" evidence="9">
    <location>
        <begin position="313"/>
        <end position="323"/>
    </location>
</feature>
<feature type="compositionally biased region" description="Basic and acidic residues" evidence="9">
    <location>
        <begin position="727"/>
        <end position="736"/>
    </location>
</feature>
<evidence type="ECO:0000256" key="2">
    <source>
        <dbReference type="ARBA" id="ARBA00022448"/>
    </source>
</evidence>
<dbReference type="InterPro" id="IPR031468">
    <property type="entry name" value="SMP_LBD"/>
</dbReference>
<dbReference type="GO" id="GO:0008289">
    <property type="term" value="F:lipid binding"/>
    <property type="evidence" value="ECO:0007669"/>
    <property type="project" value="UniProtKB-KW"/>
</dbReference>
<accession>A0A172MLH4</accession>
<keyword evidence="6" id="KW-0445">Lipid transport</keyword>
<protein>
    <recommendedName>
        <fullName evidence="11">SMP-LTD domain-containing protein</fullName>
    </recommendedName>
</protein>
<dbReference type="Pfam" id="PF23065">
    <property type="entry name" value="PH_SMPa"/>
    <property type="match status" value="1"/>
</dbReference>
<dbReference type="GO" id="GO:0006869">
    <property type="term" value="P:lipid transport"/>
    <property type="evidence" value="ECO:0007669"/>
    <property type="project" value="UniProtKB-KW"/>
</dbReference>
<evidence type="ECO:0000256" key="8">
    <source>
        <dbReference type="ARBA" id="ARBA00023136"/>
    </source>
</evidence>
<dbReference type="EMBL" id="KX018623">
    <property type="protein sequence ID" value="AND01162.1"/>
    <property type="molecule type" value="Genomic_DNA"/>
</dbReference>
<feature type="compositionally biased region" description="Basic and acidic residues" evidence="9">
    <location>
        <begin position="706"/>
        <end position="717"/>
    </location>
</feature>
<dbReference type="PANTHER" id="PTHR13466">
    <property type="entry name" value="TEX2 PROTEIN-RELATED"/>
    <property type="match status" value="1"/>
</dbReference>
<evidence type="ECO:0000259" key="11">
    <source>
        <dbReference type="PROSITE" id="PS51847"/>
    </source>
</evidence>
<sequence>MALFLVFVVGFLVGALAVAAMEALGAYLLLHRLNRNVPESPEPGDSKRDLDPRQSLKFAHNKKSTSPLIDRYYCAHLHGSVWVLEPDKVPKSWLLEKDQKKKKDAYEVAPVRKDAKIRDRFLILVDSDGTHTAIPLVGCLVEAVSATCLPSKKWAKRYPIKIESRSSLIYNGSRIVYIYLETSWEKESWCKALRLASCDDKQRLSWFTKVTEDFHSYLMSLNTGYRSFLKSSAGFSEERGDRVTKFDGTTSKVRSFLKKLSKRASKNIADSKETPLSHERSRPFQDSALATNFAKTVLSVKPSSIPEEDDTESSVNSRSQTHGFSDGEYDDRYNVDDGTLCWNLLISRLFFDVKGNQEVKSLVQARIQRTLSDMRIPSYIGEVICTNLHLGNLPPYIHGIRVLPMDMNDVWMWDVDIEYSGGVVLDIETRLEVCDPDLQKGIVDTTIGSSTGGDISSDLLEGFEYYGKQLNIPEGTADTQEHKEEGDLKLDGSRSISSSVPTSTQVSKWKAIVNSIAKQVSQVPISLSIRVSSLRGTLRLQIKPPPSDQLWVSFTSMPDIEFELESSVGDHKISSGRIALFLVNKFKSGIRESLVLPNCESVAIPWMLAEKNDWVDRKVAPFMWLNREATGDQALAGEVVSSQPPPKQKTKTQDKKRPSSNSPDINHGASRTGEDQHVVKSESSDALDRKRPSSNSPDINHGASRTGEDQHVVKSESSDALASSEKSSPEARKTLEELTTPLLVTQEPPQETHQKNVDHVSESLSTTPRSLINVDRPIEGVEEPKRLGRKARMLDLGKKMSEKLEEKRRHMEEKGRSFVEKMRDKTENK</sequence>
<feature type="signal peptide" evidence="10">
    <location>
        <begin position="1"/>
        <end position="17"/>
    </location>
</feature>
<feature type="compositionally biased region" description="Basic and acidic residues" evidence="9">
    <location>
        <begin position="672"/>
        <end position="691"/>
    </location>
</feature>
<evidence type="ECO:0000313" key="12">
    <source>
        <dbReference type="EMBL" id="AND01162.1"/>
    </source>
</evidence>
<dbReference type="CDD" id="cd21675">
    <property type="entry name" value="SMP_TEX2"/>
    <property type="match status" value="1"/>
</dbReference>
<evidence type="ECO:0000256" key="3">
    <source>
        <dbReference type="ARBA" id="ARBA00022692"/>
    </source>
</evidence>
<evidence type="ECO:0000256" key="9">
    <source>
        <dbReference type="SAM" id="MobiDB-lite"/>
    </source>
</evidence>
<feature type="compositionally biased region" description="Basic and acidic residues" evidence="9">
    <location>
        <begin position="750"/>
        <end position="761"/>
    </location>
</feature>
<evidence type="ECO:0000256" key="4">
    <source>
        <dbReference type="ARBA" id="ARBA00022824"/>
    </source>
</evidence>
<feature type="domain" description="SMP-LTD" evidence="11">
    <location>
        <begin position="336"/>
        <end position="605"/>
    </location>
</feature>
<feature type="compositionally biased region" description="Low complexity" evidence="9">
    <location>
        <begin position="737"/>
        <end position="749"/>
    </location>
</feature>
<feature type="region of interest" description="Disordered" evidence="9">
    <location>
        <begin position="635"/>
        <end position="829"/>
    </location>
</feature>
<organism evidence="12">
    <name type="scientific">Linum usitatissimum</name>
    <name type="common">Flax</name>
    <name type="synonym">Linum humile</name>
    <dbReference type="NCBI Taxonomy" id="4006"/>
    <lineage>
        <taxon>Eukaryota</taxon>
        <taxon>Viridiplantae</taxon>
        <taxon>Streptophyta</taxon>
        <taxon>Embryophyta</taxon>
        <taxon>Tracheophyta</taxon>
        <taxon>Spermatophyta</taxon>
        <taxon>Magnoliopsida</taxon>
        <taxon>eudicotyledons</taxon>
        <taxon>Gunneridae</taxon>
        <taxon>Pentapetalae</taxon>
        <taxon>rosids</taxon>
        <taxon>fabids</taxon>
        <taxon>Malpighiales</taxon>
        <taxon>Linaceae</taxon>
        <taxon>Linum</taxon>
    </lineage>
</organism>
<dbReference type="GO" id="GO:0005789">
    <property type="term" value="C:endoplasmic reticulum membrane"/>
    <property type="evidence" value="ECO:0007669"/>
    <property type="project" value="UniProtKB-SubCell"/>
</dbReference>
<evidence type="ECO:0000256" key="10">
    <source>
        <dbReference type="SAM" id="SignalP"/>
    </source>
</evidence>
<dbReference type="PANTHER" id="PTHR13466:SF0">
    <property type="entry name" value="SMP-LTD DOMAIN-CONTAINING PROTEIN"/>
    <property type="match status" value="1"/>
</dbReference>
<dbReference type="PROSITE" id="PS51847">
    <property type="entry name" value="SMP"/>
    <property type="match status" value="1"/>
</dbReference>
<dbReference type="AlphaFoldDB" id="A0A172MLH4"/>
<reference evidence="12" key="1">
    <citation type="journal article" date="2016" name="Funct. Integr. Genomics">
        <title>Structural organization of fatty acid desaturase loci in linseed lines with contrasting linolenic acid contents.</title>
        <authorList>
            <person name="Thambugala D."/>
            <person name="Ragupathy R."/>
            <person name="Cloutier S."/>
        </authorList>
    </citation>
    <scope>NUCLEOTIDE SEQUENCE</scope>
</reference>
<feature type="region of interest" description="Disordered" evidence="9">
    <location>
        <begin position="474"/>
        <end position="496"/>
    </location>
</feature>
<evidence type="ECO:0000256" key="1">
    <source>
        <dbReference type="ARBA" id="ARBA00004586"/>
    </source>
</evidence>
<evidence type="ECO:0000256" key="5">
    <source>
        <dbReference type="ARBA" id="ARBA00022989"/>
    </source>
</evidence>
<keyword evidence="3" id="KW-0812">Transmembrane</keyword>
<evidence type="ECO:0000256" key="6">
    <source>
        <dbReference type="ARBA" id="ARBA00023055"/>
    </source>
</evidence>
<keyword evidence="8" id="KW-0472">Membrane</keyword>
<proteinExistence type="predicted"/>
<feature type="compositionally biased region" description="Basic and acidic residues" evidence="9">
    <location>
        <begin position="479"/>
        <end position="492"/>
    </location>
</feature>
<keyword evidence="2" id="KW-0813">Transport</keyword>
<keyword evidence="10" id="KW-0732">Signal</keyword>
<comment type="subcellular location">
    <subcellularLocation>
        <location evidence="1">Endoplasmic reticulum membrane</location>
    </subcellularLocation>
</comment>
<keyword evidence="7" id="KW-0446">Lipid-binding</keyword>
<evidence type="ECO:0000256" key="7">
    <source>
        <dbReference type="ARBA" id="ARBA00023121"/>
    </source>
</evidence>
<feature type="chain" id="PRO_5007999465" description="SMP-LTD domain-containing protein" evidence="10">
    <location>
        <begin position="18"/>
        <end position="829"/>
    </location>
</feature>
<keyword evidence="4" id="KW-0256">Endoplasmic reticulum</keyword>